<keyword evidence="2 5" id="KW-0812">Transmembrane</keyword>
<evidence type="ECO:0000256" key="6">
    <source>
        <dbReference type="SAM" id="MobiDB-lite"/>
    </source>
</evidence>
<accession>D2V9X8</accession>
<reference evidence="7 8" key="1">
    <citation type="journal article" date="2010" name="Cell">
        <title>The genome of Naegleria gruberi illuminates early eukaryotic versatility.</title>
        <authorList>
            <person name="Fritz-Laylin L.K."/>
            <person name="Prochnik S.E."/>
            <person name="Ginger M.L."/>
            <person name="Dacks J.B."/>
            <person name="Carpenter M.L."/>
            <person name="Field M.C."/>
            <person name="Kuo A."/>
            <person name="Paredez A."/>
            <person name="Chapman J."/>
            <person name="Pham J."/>
            <person name="Shu S."/>
            <person name="Neupane R."/>
            <person name="Cipriano M."/>
            <person name="Mancuso J."/>
            <person name="Tu H."/>
            <person name="Salamov A."/>
            <person name="Lindquist E."/>
            <person name="Shapiro H."/>
            <person name="Lucas S."/>
            <person name="Grigoriev I.V."/>
            <person name="Cande W.Z."/>
            <person name="Fulton C."/>
            <person name="Rokhsar D.S."/>
            <person name="Dawson S.C."/>
        </authorList>
    </citation>
    <scope>NUCLEOTIDE SEQUENCE [LARGE SCALE GENOMIC DNA]</scope>
    <source>
        <strain evidence="7 8">NEG-M</strain>
    </source>
</reference>
<dbReference type="Pfam" id="PF03208">
    <property type="entry name" value="PRA1"/>
    <property type="match status" value="1"/>
</dbReference>
<keyword evidence="3 5" id="KW-1133">Transmembrane helix</keyword>
<evidence type="ECO:0000256" key="2">
    <source>
        <dbReference type="ARBA" id="ARBA00022692"/>
    </source>
</evidence>
<dbReference type="Proteomes" id="UP000006671">
    <property type="component" value="Unassembled WGS sequence"/>
</dbReference>
<dbReference type="GO" id="GO:0005794">
    <property type="term" value="C:Golgi apparatus"/>
    <property type="evidence" value="ECO:0007669"/>
    <property type="project" value="TreeGrafter"/>
</dbReference>
<evidence type="ECO:0000256" key="4">
    <source>
        <dbReference type="ARBA" id="ARBA00023136"/>
    </source>
</evidence>
<dbReference type="PANTHER" id="PTHR19317:SF0">
    <property type="entry name" value="PRENYLATED RAB ACCEPTOR PROTEIN 1"/>
    <property type="match status" value="1"/>
</dbReference>
<proteinExistence type="inferred from homology"/>
<feature type="transmembrane region" description="Helical" evidence="5">
    <location>
        <begin position="63"/>
        <end position="82"/>
    </location>
</feature>
<feature type="transmembrane region" description="Helical" evidence="5">
    <location>
        <begin position="102"/>
        <end position="119"/>
    </location>
</feature>
<evidence type="ECO:0000313" key="8">
    <source>
        <dbReference type="Proteomes" id="UP000006671"/>
    </source>
</evidence>
<dbReference type="InterPro" id="IPR004895">
    <property type="entry name" value="Prenylated_rab_accept_PRA1"/>
</dbReference>
<dbReference type="OrthoDB" id="63113at2759"/>
<dbReference type="VEuPathDB" id="AmoebaDB:NAEGRDRAFT_79154"/>
<dbReference type="GeneID" id="8859445"/>
<comment type="subcellular location">
    <subcellularLocation>
        <location evidence="1 5">Membrane</location>
        <topology evidence="1 5">Multi-pass membrane protein</topology>
    </subcellularLocation>
</comment>
<dbReference type="KEGG" id="ngr:NAEGRDRAFT_79154"/>
<feature type="compositionally biased region" description="Basic and acidic residues" evidence="6">
    <location>
        <begin position="215"/>
        <end position="239"/>
    </location>
</feature>
<keyword evidence="8" id="KW-1185">Reference proteome</keyword>
<dbReference type="RefSeq" id="XP_002679072.1">
    <property type="nucleotide sequence ID" value="XM_002679026.1"/>
</dbReference>
<protein>
    <recommendedName>
        <fullName evidence="5">PRA1 family protein</fullName>
    </recommendedName>
</protein>
<evidence type="ECO:0000313" key="7">
    <source>
        <dbReference type="EMBL" id="EFC46328.1"/>
    </source>
</evidence>
<comment type="similarity">
    <text evidence="5">Belongs to the PRA1 family.</text>
</comment>
<dbReference type="GO" id="GO:0016020">
    <property type="term" value="C:membrane"/>
    <property type="evidence" value="ECO:0007669"/>
    <property type="project" value="UniProtKB-SubCell"/>
</dbReference>
<evidence type="ECO:0000256" key="3">
    <source>
        <dbReference type="ARBA" id="ARBA00022989"/>
    </source>
</evidence>
<keyword evidence="4 5" id="KW-0472">Membrane</keyword>
<feature type="compositionally biased region" description="Polar residues" evidence="6">
    <location>
        <begin position="180"/>
        <end position="205"/>
    </location>
</feature>
<organism evidence="8">
    <name type="scientific">Naegleria gruberi</name>
    <name type="common">Amoeba</name>
    <dbReference type="NCBI Taxonomy" id="5762"/>
    <lineage>
        <taxon>Eukaryota</taxon>
        <taxon>Discoba</taxon>
        <taxon>Heterolobosea</taxon>
        <taxon>Tetramitia</taxon>
        <taxon>Eutetramitia</taxon>
        <taxon>Vahlkampfiidae</taxon>
        <taxon>Naegleria</taxon>
    </lineage>
</organism>
<dbReference type="InParanoid" id="D2V9X8"/>
<dbReference type="AlphaFoldDB" id="D2V9X8"/>
<evidence type="ECO:0000256" key="5">
    <source>
        <dbReference type="RuleBase" id="RU363107"/>
    </source>
</evidence>
<dbReference type="EMBL" id="GG738859">
    <property type="protein sequence ID" value="EFC46328.1"/>
    <property type="molecule type" value="Genomic_DNA"/>
</dbReference>
<feature type="region of interest" description="Disordered" evidence="6">
    <location>
        <begin position="180"/>
        <end position="239"/>
    </location>
</feature>
<name>D2V9X8_NAEGR</name>
<sequence>MITPGIIDVEPLLPPLRPLREFLAYTSLRNHKQPLRARILDSITFFQTNYLLINMIMLCLPMLFSYLFFPVLILALSLFFFLAYHKSDNIIVLRRIKVTKNLAILTCLFALVLLVLVSGMYTTLFVGYIFTVFFVMSHACLTDRRRTQPSFQQDDSNGASRIFDPEEIIRRDEMQRRNFQQPMTGYSTSNRFMTPGTIQPTSYEPTSSDASTTEDDSKRYKKEKIEQTRKRIKENYGLE</sequence>
<dbReference type="OMA" id="VMSHACL"/>
<gene>
    <name evidence="7" type="ORF">NAEGRDRAFT_79154</name>
</gene>
<evidence type="ECO:0000256" key="1">
    <source>
        <dbReference type="ARBA" id="ARBA00004141"/>
    </source>
</evidence>
<dbReference type="PANTHER" id="PTHR19317">
    <property type="entry name" value="PRENYLATED RAB ACCEPTOR 1-RELATED"/>
    <property type="match status" value="1"/>
</dbReference>